<dbReference type="PANTHER" id="PTHR24260">
    <property type="match status" value="1"/>
</dbReference>
<name>A0A7R8Z0H9_HERIL</name>
<evidence type="ECO:0000313" key="2">
    <source>
        <dbReference type="EMBL" id="CAD7088741.1"/>
    </source>
</evidence>
<sequence length="188" mass="21318">MKNYNDSRNSYSVTMDESSVVPYPTGFDNIALVKLPVVLRFSEEVAPISYGSGSTAAKEDTPSYKRNNGFVVMPGFSPAHDQGLTYGMFRLISPTECKARYGKSYDEYLQICTLSWDSYNHVPCEGNEGGGLVIGWPRQPRLVGIFTSPLNCVSDMPSIYVNLARYENWINEVTRNGYKSSYYYWRFQ</sequence>
<dbReference type="EMBL" id="LR899012">
    <property type="protein sequence ID" value="CAD7088741.1"/>
    <property type="molecule type" value="Genomic_DNA"/>
</dbReference>
<dbReference type="InterPro" id="IPR009003">
    <property type="entry name" value="Peptidase_S1_PA"/>
</dbReference>
<dbReference type="GO" id="GO:0006508">
    <property type="term" value="P:proteolysis"/>
    <property type="evidence" value="ECO:0007669"/>
    <property type="project" value="InterPro"/>
</dbReference>
<dbReference type="InterPro" id="IPR043504">
    <property type="entry name" value="Peptidase_S1_PA_chymotrypsin"/>
</dbReference>
<dbReference type="SUPFAM" id="SSF50494">
    <property type="entry name" value="Trypsin-like serine proteases"/>
    <property type="match status" value="1"/>
</dbReference>
<accession>A0A7R8Z0H9</accession>
<dbReference type="PANTHER" id="PTHR24260:SF136">
    <property type="entry name" value="GH08193P-RELATED"/>
    <property type="match status" value="1"/>
</dbReference>
<dbReference type="PROSITE" id="PS50240">
    <property type="entry name" value="TRYPSIN_DOM"/>
    <property type="match status" value="1"/>
</dbReference>
<feature type="domain" description="Peptidase S1" evidence="1">
    <location>
        <begin position="1"/>
        <end position="175"/>
    </location>
</feature>
<dbReference type="InterPro" id="IPR051333">
    <property type="entry name" value="CLIP_Serine_Protease"/>
</dbReference>
<dbReference type="Proteomes" id="UP000594454">
    <property type="component" value="Chromosome 4"/>
</dbReference>
<dbReference type="GO" id="GO:0004252">
    <property type="term" value="F:serine-type endopeptidase activity"/>
    <property type="evidence" value="ECO:0007669"/>
    <property type="project" value="InterPro"/>
</dbReference>
<dbReference type="InterPro" id="IPR001254">
    <property type="entry name" value="Trypsin_dom"/>
</dbReference>
<dbReference type="InParanoid" id="A0A7R8Z0H9"/>
<keyword evidence="3" id="KW-1185">Reference proteome</keyword>
<dbReference type="Gene3D" id="2.40.10.10">
    <property type="entry name" value="Trypsin-like serine proteases"/>
    <property type="match status" value="1"/>
</dbReference>
<dbReference type="AlphaFoldDB" id="A0A7R8Z0H9"/>
<gene>
    <name evidence="2" type="ORF">HERILL_LOCUS11337</name>
</gene>
<organism evidence="2 3">
    <name type="scientific">Hermetia illucens</name>
    <name type="common">Black soldier fly</name>
    <dbReference type="NCBI Taxonomy" id="343691"/>
    <lineage>
        <taxon>Eukaryota</taxon>
        <taxon>Metazoa</taxon>
        <taxon>Ecdysozoa</taxon>
        <taxon>Arthropoda</taxon>
        <taxon>Hexapoda</taxon>
        <taxon>Insecta</taxon>
        <taxon>Pterygota</taxon>
        <taxon>Neoptera</taxon>
        <taxon>Endopterygota</taxon>
        <taxon>Diptera</taxon>
        <taxon>Brachycera</taxon>
        <taxon>Stratiomyomorpha</taxon>
        <taxon>Stratiomyidae</taxon>
        <taxon>Hermetiinae</taxon>
        <taxon>Hermetia</taxon>
    </lineage>
</organism>
<dbReference type="OrthoDB" id="5597713at2759"/>
<evidence type="ECO:0000259" key="1">
    <source>
        <dbReference type="PROSITE" id="PS50240"/>
    </source>
</evidence>
<evidence type="ECO:0000313" key="3">
    <source>
        <dbReference type="Proteomes" id="UP000594454"/>
    </source>
</evidence>
<dbReference type="Pfam" id="PF00089">
    <property type="entry name" value="Trypsin"/>
    <property type="match status" value="1"/>
</dbReference>
<proteinExistence type="predicted"/>
<reference evidence="2 3" key="1">
    <citation type="submission" date="2020-11" db="EMBL/GenBank/DDBJ databases">
        <authorList>
            <person name="Wallbank WR R."/>
            <person name="Pardo Diaz C."/>
            <person name="Kozak K."/>
            <person name="Martin S."/>
            <person name="Jiggins C."/>
            <person name="Moest M."/>
            <person name="Warren A I."/>
            <person name="Generalovic N T."/>
            <person name="Byers J.R.P. K."/>
            <person name="Montejo-Kovacevich G."/>
            <person name="Yen C E."/>
        </authorList>
    </citation>
    <scope>NUCLEOTIDE SEQUENCE [LARGE SCALE GENOMIC DNA]</scope>
</reference>
<protein>
    <recommendedName>
        <fullName evidence="1">Peptidase S1 domain-containing protein</fullName>
    </recommendedName>
</protein>